<evidence type="ECO:0008006" key="6">
    <source>
        <dbReference type="Google" id="ProtNLM"/>
    </source>
</evidence>
<dbReference type="PIRSF" id="PIRSF007349">
    <property type="entry name" value="Tsp_L"/>
    <property type="match status" value="1"/>
</dbReference>
<dbReference type="EMBL" id="WNDX01000141">
    <property type="protein sequence ID" value="KAF1040285.1"/>
    <property type="molecule type" value="Genomic_DNA"/>
</dbReference>
<evidence type="ECO:0000259" key="3">
    <source>
        <dbReference type="Pfam" id="PF17482"/>
    </source>
</evidence>
<dbReference type="InterPro" id="IPR020287">
    <property type="entry name" value="Tail_sheath_C"/>
</dbReference>
<feature type="domain" description="Tail sheath protein subtilisin-like" evidence="2">
    <location>
        <begin position="210"/>
        <end position="373"/>
    </location>
</feature>
<evidence type="ECO:0000313" key="5">
    <source>
        <dbReference type="Proteomes" id="UP000462435"/>
    </source>
</evidence>
<reference evidence="5" key="1">
    <citation type="journal article" date="2020" name="MBio">
        <title>Horizontal gene transfer to a defensive symbiont with a reduced genome amongst a multipartite beetle microbiome.</title>
        <authorList>
            <person name="Waterworth S.C."/>
            <person name="Florez L.V."/>
            <person name="Rees E.R."/>
            <person name="Hertweck C."/>
            <person name="Kaltenpoth M."/>
            <person name="Kwan J.C."/>
        </authorList>
    </citation>
    <scope>NUCLEOTIDE SEQUENCE [LARGE SCALE GENOMIC DNA]</scope>
</reference>
<organism evidence="4 5">
    <name type="scientific">Herbaspirillum frisingense</name>
    <dbReference type="NCBI Taxonomy" id="92645"/>
    <lineage>
        <taxon>Bacteria</taxon>
        <taxon>Pseudomonadati</taxon>
        <taxon>Pseudomonadota</taxon>
        <taxon>Betaproteobacteria</taxon>
        <taxon>Burkholderiales</taxon>
        <taxon>Oxalobacteraceae</taxon>
        <taxon>Herbaspirillum</taxon>
    </lineage>
</organism>
<dbReference type="Pfam" id="PF17482">
    <property type="entry name" value="Phage_sheath_1C"/>
    <property type="match status" value="1"/>
</dbReference>
<proteinExistence type="inferred from homology"/>
<dbReference type="Proteomes" id="UP000462435">
    <property type="component" value="Unassembled WGS sequence"/>
</dbReference>
<sequence length="497" mass="52286">MGDISFPNIPGNLRVPLFYADLDPSRANSGSSTQRALVIGQITSSGTATPNVATISQGVSEAKTLGGQGSMLAQMIAAYRAADSFGEMWQLPLADDAAAVAASGSVSFSAQANATGVLSLYIAGQLVNMTVSASMTVAQLATNLVAAISALPDLPVTAAVDGTTASKVNLTAKNKGAAAGDIDLQLNYRGSLGGEATPAGLGVSITAMTGGATNPALVTALANLGDKEFDFIVLPYTDSASLDAIKAFLSTKTGRWSWSSMLYGHAFAAFRGTLAQATTLGTARNDEHVSILPFNGSPTPAYVWAADLAATAAVSLRADCARPLQTLAMSTVLAPPLEKRFSISDRNVLLWDGMSTFTVAADGTVQLDNIITTYQKNASGVLDDSMLEVEAMYNAAYILRQLRADVTTKFARMKLVSDETRVLPGTNTTQPKLIRAAQIAKYKEMEDNGFAQNSAKFAENLIVQQSSSNPNRVNVLYPAVLMNQLRVFAVLFQYTYQ</sequence>
<comment type="similarity">
    <text evidence="1">Belongs to the myoviridae tail sheath protein family.</text>
</comment>
<evidence type="ECO:0000256" key="1">
    <source>
        <dbReference type="ARBA" id="ARBA00008005"/>
    </source>
</evidence>
<accession>A0A7V8FU13</accession>
<name>A0A7V8FU13_9BURK</name>
<evidence type="ECO:0000259" key="2">
    <source>
        <dbReference type="Pfam" id="PF04984"/>
    </source>
</evidence>
<protein>
    <recommendedName>
        <fullName evidence="6">Phage tail protein</fullName>
    </recommendedName>
</protein>
<dbReference type="AlphaFoldDB" id="A0A7V8FU13"/>
<dbReference type="Pfam" id="PF04984">
    <property type="entry name" value="Phage_sheath_1"/>
    <property type="match status" value="1"/>
</dbReference>
<comment type="caution">
    <text evidence="4">The sequence shown here is derived from an EMBL/GenBank/DDBJ whole genome shotgun (WGS) entry which is preliminary data.</text>
</comment>
<feature type="domain" description="Tail sheath protein C-terminal" evidence="3">
    <location>
        <begin position="383"/>
        <end position="493"/>
    </location>
</feature>
<gene>
    <name evidence="4" type="ORF">GAK35_03539</name>
</gene>
<dbReference type="InterPro" id="IPR035089">
    <property type="entry name" value="Phage_sheath_subtilisin"/>
</dbReference>
<dbReference type="InterPro" id="IPR007067">
    <property type="entry name" value="Tail_sheath"/>
</dbReference>
<evidence type="ECO:0000313" key="4">
    <source>
        <dbReference type="EMBL" id="KAF1040285.1"/>
    </source>
</evidence>